<dbReference type="InterPro" id="IPR049712">
    <property type="entry name" value="Poly_export"/>
</dbReference>
<dbReference type="InterPro" id="IPR054765">
    <property type="entry name" value="SLBB_dom"/>
</dbReference>
<keyword evidence="7 17" id="KW-0732">Signal</keyword>
<feature type="domain" description="Soluble ligand binding" evidence="19">
    <location>
        <begin position="510"/>
        <end position="550"/>
    </location>
</feature>
<feature type="domain" description="Polysaccharide export protein N-terminal" evidence="18">
    <location>
        <begin position="170"/>
        <end position="232"/>
    </location>
</feature>
<gene>
    <name evidence="21" type="ORF">FXF47_06640</name>
</gene>
<feature type="domain" description="Soluble ligand binding" evidence="19">
    <location>
        <begin position="331"/>
        <end position="380"/>
    </location>
</feature>
<evidence type="ECO:0000256" key="10">
    <source>
        <dbReference type="ARBA" id="ARBA00023114"/>
    </source>
</evidence>
<evidence type="ECO:0000256" key="4">
    <source>
        <dbReference type="ARBA" id="ARBA00022452"/>
    </source>
</evidence>
<feature type="coiled-coil region" evidence="15">
    <location>
        <begin position="654"/>
        <end position="685"/>
    </location>
</feature>
<dbReference type="EMBL" id="VSIX01000064">
    <property type="protein sequence ID" value="TYB30946.1"/>
    <property type="molecule type" value="Genomic_DNA"/>
</dbReference>
<feature type="chain" id="PRO_5023061246" description="Polysaccharide biosynthesis protein" evidence="17">
    <location>
        <begin position="23"/>
        <end position="861"/>
    </location>
</feature>
<keyword evidence="22" id="KW-1185">Reference proteome</keyword>
<keyword evidence="3" id="KW-0813">Transport</keyword>
<evidence type="ECO:0000256" key="17">
    <source>
        <dbReference type="SAM" id="SignalP"/>
    </source>
</evidence>
<evidence type="ECO:0000256" key="3">
    <source>
        <dbReference type="ARBA" id="ARBA00022448"/>
    </source>
</evidence>
<feature type="region of interest" description="Disordered" evidence="16">
    <location>
        <begin position="49"/>
        <end position="89"/>
    </location>
</feature>
<comment type="caution">
    <text evidence="21">The sequence shown here is derived from an EMBL/GenBank/DDBJ whole genome shotgun (WGS) entry which is preliminary data.</text>
</comment>
<keyword evidence="15" id="KW-0175">Coiled coil</keyword>
<comment type="subcellular location">
    <subcellularLocation>
        <location evidence="1">Cell outer membrane</location>
        <topology evidence="1">Multi-pass membrane protein</topology>
    </subcellularLocation>
</comment>
<keyword evidence="5" id="KW-0762">Sugar transport</keyword>
<feature type="signal peptide" evidence="17">
    <location>
        <begin position="1"/>
        <end position="22"/>
    </location>
</feature>
<evidence type="ECO:0000256" key="2">
    <source>
        <dbReference type="ARBA" id="ARBA00009450"/>
    </source>
</evidence>
<evidence type="ECO:0000256" key="9">
    <source>
        <dbReference type="ARBA" id="ARBA00023065"/>
    </source>
</evidence>
<evidence type="ECO:0000256" key="11">
    <source>
        <dbReference type="ARBA" id="ARBA00023136"/>
    </source>
</evidence>
<evidence type="ECO:0000259" key="20">
    <source>
        <dbReference type="Pfam" id="PF22461"/>
    </source>
</evidence>
<organism evidence="21 22">
    <name type="scientific">Candidatus Mcinerneyibacterium aminivorans</name>
    <dbReference type="NCBI Taxonomy" id="2703815"/>
    <lineage>
        <taxon>Bacteria</taxon>
        <taxon>Candidatus Macinerneyibacteriota</taxon>
        <taxon>Candidatus Mcinerneyibacteria</taxon>
        <taxon>Candidatus Mcinerneyibacteriales</taxon>
        <taxon>Candidatus Mcinerneyibacteriaceae</taxon>
        <taxon>Candidatus Mcinerneyibacterium</taxon>
    </lineage>
</organism>
<dbReference type="Pfam" id="PF22461">
    <property type="entry name" value="SLBB_2"/>
    <property type="match status" value="1"/>
</dbReference>
<dbReference type="AlphaFoldDB" id="A0A5D0MD70"/>
<evidence type="ECO:0000256" key="14">
    <source>
        <dbReference type="ARBA" id="ARBA00023288"/>
    </source>
</evidence>
<evidence type="ECO:0000256" key="1">
    <source>
        <dbReference type="ARBA" id="ARBA00004571"/>
    </source>
</evidence>
<evidence type="ECO:0000256" key="12">
    <source>
        <dbReference type="ARBA" id="ARBA00023139"/>
    </source>
</evidence>
<evidence type="ECO:0000259" key="19">
    <source>
        <dbReference type="Pfam" id="PF10531"/>
    </source>
</evidence>
<feature type="domain" description="Soluble ligand binding" evidence="19">
    <location>
        <begin position="607"/>
        <end position="646"/>
    </location>
</feature>
<feature type="domain" description="SLBB" evidence="20">
    <location>
        <begin position="247"/>
        <end position="324"/>
    </location>
</feature>
<dbReference type="GO" id="GO:0015159">
    <property type="term" value="F:polysaccharide transmembrane transporter activity"/>
    <property type="evidence" value="ECO:0007669"/>
    <property type="project" value="InterPro"/>
</dbReference>
<reference evidence="21" key="1">
    <citation type="submission" date="2019-08" db="EMBL/GenBank/DDBJ databases">
        <title>Genomic characterization of a novel candidate phylum (ARYD3) from a high temperature, high salinity tertiary oil reservoir in north central Oklahoma, USA.</title>
        <authorList>
            <person name="Youssef N.H."/>
            <person name="Yadav A."/>
            <person name="Elshahed M.S."/>
        </authorList>
    </citation>
    <scope>NUCLEOTIDE SEQUENCE [LARGE SCALE GENOMIC DNA]</scope>
    <source>
        <strain evidence="21">ARYD3</strain>
    </source>
</reference>
<evidence type="ECO:0000313" key="22">
    <source>
        <dbReference type="Proteomes" id="UP000324143"/>
    </source>
</evidence>
<evidence type="ECO:0000256" key="7">
    <source>
        <dbReference type="ARBA" id="ARBA00022729"/>
    </source>
</evidence>
<evidence type="ECO:0008006" key="23">
    <source>
        <dbReference type="Google" id="ProtNLM"/>
    </source>
</evidence>
<dbReference type="InterPro" id="IPR003715">
    <property type="entry name" value="Poly_export_N"/>
</dbReference>
<keyword evidence="11" id="KW-0472">Membrane</keyword>
<evidence type="ECO:0000259" key="18">
    <source>
        <dbReference type="Pfam" id="PF02563"/>
    </source>
</evidence>
<evidence type="ECO:0000256" key="8">
    <source>
        <dbReference type="ARBA" id="ARBA00023047"/>
    </source>
</evidence>
<keyword evidence="12" id="KW-0564">Palmitate</keyword>
<dbReference type="PANTHER" id="PTHR33619:SF3">
    <property type="entry name" value="POLYSACCHARIDE EXPORT PROTEIN GFCE-RELATED"/>
    <property type="match status" value="1"/>
</dbReference>
<protein>
    <recommendedName>
        <fullName evidence="23">Polysaccharide biosynthesis protein</fullName>
    </recommendedName>
</protein>
<comment type="similarity">
    <text evidence="2">Belongs to the BexD/CtrA/VexA family.</text>
</comment>
<keyword evidence="6" id="KW-0812">Transmembrane</keyword>
<dbReference type="Pfam" id="PF10531">
    <property type="entry name" value="SLBB"/>
    <property type="match status" value="3"/>
</dbReference>
<dbReference type="GO" id="GO:0006811">
    <property type="term" value="P:monoatomic ion transport"/>
    <property type="evidence" value="ECO:0007669"/>
    <property type="project" value="UniProtKB-KW"/>
</dbReference>
<keyword evidence="14" id="KW-0449">Lipoprotein</keyword>
<sequence length="861" mass="98717">MRKYALILFVTIFVIFSGSAQSQSELKELYQKYQSGDLSQSEMNKLMELKNKSEGGSGLETEIEEKREKFPQEKDIKNKQKEAKDKKEQLRENKKLQQFLEENPKMKTFFRREDTEDTLKKKMERKNFYNRYYFNEKKYEYGLNLYNLERYGYNIFESPSTYSPVENSSVSENYIVGPGDVINLTLWGGVNSQYEVEVGKNGNIATPDFGEISVAGLTYKELKEKLKGSISSGTRVSISFSKLKTIRVFLTGDSDSPGSYKLSGQATIVNAIFASGGPSKNGSMRNIFLKRNGNVVKKFDLYDFLLRGNSANDTFLMPGDVIYIPPVKNLVAVAGNVKREAIYELREDETLNDLINIAGGLTASADNTNISIERFRKNEGRIVLNINGTNKNKIKNFKLKDGDIIKIYPTTDFNKNAITLQGYVETPRMYEYRENMRVSDIITKEKLLEDTYLQYAALKRKIYPENYYETKPINLYKALFKQNERYDLKLKPEDKIIVFSKEEMQTPSPVFIQGEVRTPGTYDFEKGMTVLDLIHQADGLTNLANKKTAEHVRIDVGDDSVGSQILRNVSIKNIFNNPNNRNINFELEPFDKIFIRRIANYEKNRSITLTGEIKYPGVYYAQKGEKLYDIIKRAGGFTKEAYLRGAFFSREKIRERQEKRIDNLINSLQKNIEQISTNIKDDAKKQSLISLYEQRIQELEESEPTGRLVIELPDSLEKLKNSPYNITINEGDELNIPKKESSIIVLGEVYSPGVFVYEKDKHKVKNYLSMTGGATNKGDIDQAFVIKANGRIISNHYIDEESRTYSFLGNDFLNAKIYPGDTIIVPPKEPKESLLQGLKDWSTVLYNLATTVKITSDIWQQ</sequence>
<dbReference type="InterPro" id="IPR019554">
    <property type="entry name" value="Soluble_ligand-bd"/>
</dbReference>
<accession>A0A5D0MD70</accession>
<dbReference type="GO" id="GO:0009279">
    <property type="term" value="C:cell outer membrane"/>
    <property type="evidence" value="ECO:0007669"/>
    <property type="project" value="UniProtKB-SubCell"/>
</dbReference>
<dbReference type="Gene3D" id="3.10.560.10">
    <property type="entry name" value="Outer membrane lipoprotein wza domain like"/>
    <property type="match status" value="6"/>
</dbReference>
<evidence type="ECO:0000256" key="13">
    <source>
        <dbReference type="ARBA" id="ARBA00023237"/>
    </source>
</evidence>
<keyword evidence="4" id="KW-1134">Transmembrane beta strand</keyword>
<evidence type="ECO:0000256" key="6">
    <source>
        <dbReference type="ARBA" id="ARBA00022692"/>
    </source>
</evidence>
<dbReference type="PANTHER" id="PTHR33619">
    <property type="entry name" value="POLYSACCHARIDE EXPORT PROTEIN GFCE-RELATED"/>
    <property type="match status" value="1"/>
</dbReference>
<evidence type="ECO:0000256" key="5">
    <source>
        <dbReference type="ARBA" id="ARBA00022597"/>
    </source>
</evidence>
<evidence type="ECO:0000256" key="16">
    <source>
        <dbReference type="SAM" id="MobiDB-lite"/>
    </source>
</evidence>
<keyword evidence="10" id="KW-0626">Porin</keyword>
<dbReference type="Proteomes" id="UP000324143">
    <property type="component" value="Unassembled WGS sequence"/>
</dbReference>
<keyword evidence="8" id="KW-0625">Polysaccharide transport</keyword>
<evidence type="ECO:0000256" key="15">
    <source>
        <dbReference type="SAM" id="Coils"/>
    </source>
</evidence>
<keyword evidence="9" id="KW-0406">Ion transport</keyword>
<dbReference type="Pfam" id="PF02563">
    <property type="entry name" value="Poly_export"/>
    <property type="match status" value="1"/>
</dbReference>
<dbReference type="GO" id="GO:0015288">
    <property type="term" value="F:porin activity"/>
    <property type="evidence" value="ECO:0007669"/>
    <property type="project" value="UniProtKB-KW"/>
</dbReference>
<proteinExistence type="inferred from homology"/>
<keyword evidence="13" id="KW-0998">Cell outer membrane</keyword>
<evidence type="ECO:0000313" key="21">
    <source>
        <dbReference type="EMBL" id="TYB30946.1"/>
    </source>
</evidence>
<dbReference type="GO" id="GO:0046930">
    <property type="term" value="C:pore complex"/>
    <property type="evidence" value="ECO:0007669"/>
    <property type="project" value="UniProtKB-KW"/>
</dbReference>
<feature type="compositionally biased region" description="Basic and acidic residues" evidence="16">
    <location>
        <begin position="64"/>
        <end position="89"/>
    </location>
</feature>
<name>A0A5D0MD70_9BACT</name>